<dbReference type="EMBL" id="JAVXUP010003571">
    <property type="protein sequence ID" value="KAK2998607.1"/>
    <property type="molecule type" value="Genomic_DNA"/>
</dbReference>
<keyword evidence="5" id="KW-1185">Reference proteome</keyword>
<evidence type="ECO:0000313" key="4">
    <source>
        <dbReference type="EMBL" id="KAK2998607.1"/>
    </source>
</evidence>
<dbReference type="InterPro" id="IPR041546">
    <property type="entry name" value="ClpA/ClpB_AAA_lid"/>
</dbReference>
<gene>
    <name evidence="4" type="ORF">RJ639_023454</name>
</gene>
<dbReference type="PANTHER" id="PTHR11638:SF18">
    <property type="entry name" value="HEAT SHOCK PROTEIN 104"/>
    <property type="match status" value="1"/>
</dbReference>
<organism evidence="4 5">
    <name type="scientific">Escallonia herrerae</name>
    <dbReference type="NCBI Taxonomy" id="1293975"/>
    <lineage>
        <taxon>Eukaryota</taxon>
        <taxon>Viridiplantae</taxon>
        <taxon>Streptophyta</taxon>
        <taxon>Embryophyta</taxon>
        <taxon>Tracheophyta</taxon>
        <taxon>Spermatophyta</taxon>
        <taxon>Magnoliopsida</taxon>
        <taxon>eudicotyledons</taxon>
        <taxon>Gunneridae</taxon>
        <taxon>Pentapetalae</taxon>
        <taxon>asterids</taxon>
        <taxon>campanulids</taxon>
        <taxon>Escalloniales</taxon>
        <taxon>Escalloniaceae</taxon>
        <taxon>Escallonia</taxon>
    </lineage>
</organism>
<keyword evidence="1" id="KW-0547">Nucleotide-binding</keyword>
<dbReference type="Gene3D" id="3.40.50.300">
    <property type="entry name" value="P-loop containing nucleotide triphosphate hydrolases"/>
    <property type="match status" value="2"/>
</dbReference>
<dbReference type="GO" id="GO:0005524">
    <property type="term" value="F:ATP binding"/>
    <property type="evidence" value="ECO:0007669"/>
    <property type="project" value="UniProtKB-KW"/>
</dbReference>
<accession>A0AA89ADE3</accession>
<dbReference type="PANTHER" id="PTHR11638">
    <property type="entry name" value="ATP-DEPENDENT CLP PROTEASE"/>
    <property type="match status" value="1"/>
</dbReference>
<dbReference type="InterPro" id="IPR027417">
    <property type="entry name" value="P-loop_NTPase"/>
</dbReference>
<dbReference type="AlphaFoldDB" id="A0AA89ADE3"/>
<evidence type="ECO:0000256" key="2">
    <source>
        <dbReference type="ARBA" id="ARBA00022840"/>
    </source>
</evidence>
<comment type="caution">
    <text evidence="4">The sequence shown here is derived from an EMBL/GenBank/DDBJ whole genome shotgun (WGS) entry which is preliminary data.</text>
</comment>
<evidence type="ECO:0000313" key="5">
    <source>
        <dbReference type="Proteomes" id="UP001188597"/>
    </source>
</evidence>
<dbReference type="InterPro" id="IPR050130">
    <property type="entry name" value="ClpA_ClpB"/>
</dbReference>
<name>A0AA89ADE3_9ASTE</name>
<reference evidence="4" key="1">
    <citation type="submission" date="2022-12" db="EMBL/GenBank/DDBJ databases">
        <title>Draft genome assemblies for two species of Escallonia (Escalloniales).</title>
        <authorList>
            <person name="Chanderbali A."/>
            <person name="Dervinis C."/>
            <person name="Anghel I."/>
            <person name="Soltis D."/>
            <person name="Soltis P."/>
            <person name="Zapata F."/>
        </authorList>
    </citation>
    <scope>NUCLEOTIDE SEQUENCE</scope>
    <source>
        <strain evidence="4">UCBG64.0493</strain>
        <tissue evidence="4">Leaf</tissue>
    </source>
</reference>
<dbReference type="Proteomes" id="UP001188597">
    <property type="component" value="Unassembled WGS sequence"/>
</dbReference>
<sequence length="273" mass="30357">MVIALDMGALVAGAKYRGEFEERLKAVLREVEVDPVTKSTLFLALAELRDPWMLRTFKPMLARGQLRCIGATTLEEYRKYVDKDATLERRFQQAYVAEPSVADTISIFQGLNEKYEGHHGVRIQDQALVVVAQLSSRYITGPDDPVTNAKQDKITEYCGGYKKLITMILLNGRGIKAESRSRYFAYKSYSVQNIQLLDTKPFGKVMEVGTVDTVCKVMCVRWWACDSAHKGQCSFEATAVFECLPDLIGGGDPLVPGVESLPEKSITGTLKGV</sequence>
<dbReference type="GO" id="GO:0016887">
    <property type="term" value="F:ATP hydrolysis activity"/>
    <property type="evidence" value="ECO:0007669"/>
    <property type="project" value="TreeGrafter"/>
</dbReference>
<proteinExistence type="predicted"/>
<dbReference type="GO" id="GO:0034605">
    <property type="term" value="P:cellular response to heat"/>
    <property type="evidence" value="ECO:0007669"/>
    <property type="project" value="TreeGrafter"/>
</dbReference>
<dbReference type="SUPFAM" id="SSF52540">
    <property type="entry name" value="P-loop containing nucleoside triphosphate hydrolases"/>
    <property type="match status" value="1"/>
</dbReference>
<evidence type="ECO:0000259" key="3">
    <source>
        <dbReference type="Pfam" id="PF17871"/>
    </source>
</evidence>
<evidence type="ECO:0000256" key="1">
    <source>
        <dbReference type="ARBA" id="ARBA00022741"/>
    </source>
</evidence>
<dbReference type="GO" id="GO:0005737">
    <property type="term" value="C:cytoplasm"/>
    <property type="evidence" value="ECO:0007669"/>
    <property type="project" value="TreeGrafter"/>
</dbReference>
<feature type="domain" description="ClpA/ClpB AAA lid" evidence="3">
    <location>
        <begin position="100"/>
        <end position="141"/>
    </location>
</feature>
<keyword evidence="2" id="KW-0067">ATP-binding</keyword>
<dbReference type="Pfam" id="PF17871">
    <property type="entry name" value="AAA_lid_9"/>
    <property type="match status" value="1"/>
</dbReference>
<protein>
    <recommendedName>
        <fullName evidence="3">ClpA/ClpB AAA lid domain-containing protein</fullName>
    </recommendedName>
</protein>